<evidence type="ECO:0000313" key="7">
    <source>
        <dbReference type="RefSeq" id="XP_013066796.2"/>
    </source>
</evidence>
<reference evidence="7" key="1">
    <citation type="submission" date="2025-08" db="UniProtKB">
        <authorList>
            <consortium name="RefSeq"/>
        </authorList>
    </citation>
    <scope>IDENTIFICATION</scope>
</reference>
<dbReference type="GeneID" id="106055178"/>
<keyword evidence="4 5" id="KW-0472">Membrane</keyword>
<sequence length="327" mass="36627">MDFISNYYSDGKSPRRVSCKKQNLIGCIVRVGFSLLCVVLMVMGISMLVMFYASLNVLGVILRTNFNHRLRYPSALVPIWFEISDDLNYNNWLSPLKSASLTLFLVPLLQGMLGSVLICHPKLWLSIAIGFAGVIAIVVQSINFVHLYYLSGTTHQTAMRELKQVIQESYEVLPGNPESAALNAVMIMGECCGIEGPDDFLSVKLSVNFTVGVNPFENVSLPTWMDLEYAIPSPNVTYYATFKHPPACCSASIYRVVDEQVRFEQAAMCATHFQSEYLIRHGCYSHYFDTYIKTAFRAGFLTSLVIGILWTISGLLTPYVVEDMVLD</sequence>
<dbReference type="Pfam" id="PF00335">
    <property type="entry name" value="Tetraspanin"/>
    <property type="match status" value="1"/>
</dbReference>
<keyword evidence="6" id="KW-1185">Reference proteome</keyword>
<evidence type="ECO:0000256" key="3">
    <source>
        <dbReference type="ARBA" id="ARBA00022989"/>
    </source>
</evidence>
<name>A0A9U8DYQ9_BIOGL</name>
<evidence type="ECO:0000256" key="2">
    <source>
        <dbReference type="ARBA" id="ARBA00022692"/>
    </source>
</evidence>
<dbReference type="RefSeq" id="XP_013066796.2">
    <property type="nucleotide sequence ID" value="XM_013211342.2"/>
</dbReference>
<feature type="transmembrane region" description="Helical" evidence="5">
    <location>
        <begin position="99"/>
        <end position="118"/>
    </location>
</feature>
<evidence type="ECO:0000313" key="6">
    <source>
        <dbReference type="Proteomes" id="UP001165740"/>
    </source>
</evidence>
<comment type="subcellular location">
    <subcellularLocation>
        <location evidence="1">Membrane</location>
        <topology evidence="1">Multi-pass membrane protein</topology>
    </subcellularLocation>
</comment>
<organism evidence="6 7">
    <name type="scientific">Biomphalaria glabrata</name>
    <name type="common">Bloodfluke planorb</name>
    <name type="synonym">Freshwater snail</name>
    <dbReference type="NCBI Taxonomy" id="6526"/>
    <lineage>
        <taxon>Eukaryota</taxon>
        <taxon>Metazoa</taxon>
        <taxon>Spiralia</taxon>
        <taxon>Lophotrochozoa</taxon>
        <taxon>Mollusca</taxon>
        <taxon>Gastropoda</taxon>
        <taxon>Heterobranchia</taxon>
        <taxon>Euthyneura</taxon>
        <taxon>Panpulmonata</taxon>
        <taxon>Hygrophila</taxon>
        <taxon>Lymnaeoidea</taxon>
        <taxon>Planorbidae</taxon>
        <taxon>Biomphalaria</taxon>
    </lineage>
</organism>
<evidence type="ECO:0000256" key="5">
    <source>
        <dbReference type="SAM" id="Phobius"/>
    </source>
</evidence>
<feature type="transmembrane region" description="Helical" evidence="5">
    <location>
        <begin position="33"/>
        <end position="62"/>
    </location>
</feature>
<gene>
    <name evidence="7" type="primary">LOC106055178</name>
</gene>
<accession>A0A9U8DYQ9</accession>
<proteinExistence type="predicted"/>
<evidence type="ECO:0000256" key="4">
    <source>
        <dbReference type="ARBA" id="ARBA00023136"/>
    </source>
</evidence>
<dbReference type="OrthoDB" id="6279736at2759"/>
<evidence type="ECO:0000256" key="1">
    <source>
        <dbReference type="ARBA" id="ARBA00004141"/>
    </source>
</evidence>
<keyword evidence="2 5" id="KW-0812">Transmembrane</keyword>
<dbReference type="GO" id="GO:0016020">
    <property type="term" value="C:membrane"/>
    <property type="evidence" value="ECO:0007669"/>
    <property type="project" value="UniProtKB-SubCell"/>
</dbReference>
<feature type="transmembrane region" description="Helical" evidence="5">
    <location>
        <begin position="298"/>
        <end position="321"/>
    </location>
</feature>
<dbReference type="InterPro" id="IPR018499">
    <property type="entry name" value="Tetraspanin/Peripherin"/>
</dbReference>
<feature type="transmembrane region" description="Helical" evidence="5">
    <location>
        <begin position="124"/>
        <end position="150"/>
    </location>
</feature>
<protein>
    <submittedName>
        <fullName evidence="7">Uncharacterized protein LOC106055178</fullName>
    </submittedName>
</protein>
<dbReference type="KEGG" id="bgt:106055178"/>
<dbReference type="AlphaFoldDB" id="A0A9U8DYQ9"/>
<keyword evidence="3 5" id="KW-1133">Transmembrane helix</keyword>
<dbReference type="Proteomes" id="UP001165740">
    <property type="component" value="Chromosome 14"/>
</dbReference>